<protein>
    <submittedName>
        <fullName evidence="1">Uncharacterized protein</fullName>
    </submittedName>
</protein>
<organism evidence="1 2">
    <name type="scientific">Liquorilactobacillus uvarum DSM 19971</name>
    <dbReference type="NCBI Taxonomy" id="1423812"/>
    <lineage>
        <taxon>Bacteria</taxon>
        <taxon>Bacillati</taxon>
        <taxon>Bacillota</taxon>
        <taxon>Bacilli</taxon>
        <taxon>Lactobacillales</taxon>
        <taxon>Lactobacillaceae</taxon>
        <taxon>Liquorilactobacillus</taxon>
    </lineage>
</organism>
<evidence type="ECO:0000313" key="1">
    <source>
        <dbReference type="EMBL" id="KRL36602.1"/>
    </source>
</evidence>
<reference evidence="1 2" key="1">
    <citation type="journal article" date="2015" name="Genome Announc.">
        <title>Expanding the biotechnology potential of lactobacilli through comparative genomics of 213 strains and associated genera.</title>
        <authorList>
            <person name="Sun Z."/>
            <person name="Harris H.M."/>
            <person name="McCann A."/>
            <person name="Guo C."/>
            <person name="Argimon S."/>
            <person name="Zhang W."/>
            <person name="Yang X."/>
            <person name="Jeffery I.B."/>
            <person name="Cooney J.C."/>
            <person name="Kagawa T.F."/>
            <person name="Liu W."/>
            <person name="Song Y."/>
            <person name="Salvetti E."/>
            <person name="Wrobel A."/>
            <person name="Rasinkangas P."/>
            <person name="Parkhill J."/>
            <person name="Rea M.C."/>
            <person name="O'Sullivan O."/>
            <person name="Ritari J."/>
            <person name="Douillard F.P."/>
            <person name="Paul Ross R."/>
            <person name="Yang R."/>
            <person name="Briner A.E."/>
            <person name="Felis G.E."/>
            <person name="de Vos W.M."/>
            <person name="Barrangou R."/>
            <person name="Klaenhammer T.R."/>
            <person name="Caufield P.W."/>
            <person name="Cui Y."/>
            <person name="Zhang H."/>
            <person name="O'Toole P.W."/>
        </authorList>
    </citation>
    <scope>NUCLEOTIDE SEQUENCE [LARGE SCALE GENOMIC DNA]</scope>
    <source>
        <strain evidence="1 2">DSM 19971</strain>
    </source>
</reference>
<comment type="caution">
    <text evidence="1">The sequence shown here is derived from an EMBL/GenBank/DDBJ whole genome shotgun (WGS) entry which is preliminary data.</text>
</comment>
<sequence>MNNKYKKEWYRQNKYWKLGYKPAIYLTNKNKIRRLKLWLRLENQKEKRGHSQNAVYDSTTKK</sequence>
<gene>
    <name evidence="1" type="ORF">FD20_GL001142</name>
</gene>
<name>A0A0R1Q331_9LACO</name>
<dbReference type="EMBL" id="AZEG01000024">
    <property type="protein sequence ID" value="KRL36602.1"/>
    <property type="molecule type" value="Genomic_DNA"/>
</dbReference>
<dbReference type="AlphaFoldDB" id="A0A0R1Q331"/>
<dbReference type="Proteomes" id="UP000051155">
    <property type="component" value="Unassembled WGS sequence"/>
</dbReference>
<accession>A0A0R1Q331</accession>
<dbReference type="PATRIC" id="fig|1423812.3.peg.1217"/>
<evidence type="ECO:0000313" key="2">
    <source>
        <dbReference type="Proteomes" id="UP000051155"/>
    </source>
</evidence>
<keyword evidence="2" id="KW-1185">Reference proteome</keyword>
<proteinExistence type="predicted"/>